<comment type="subcellular location">
    <subcellularLocation>
        <location evidence="1">Cell membrane</location>
        <topology evidence="1">Multi-pass membrane protein</topology>
    </subcellularLocation>
</comment>
<evidence type="ECO:0000256" key="2">
    <source>
        <dbReference type="ARBA" id="ARBA00022692"/>
    </source>
</evidence>
<feature type="domain" description="Major facilitator superfamily (MFS) profile" evidence="6">
    <location>
        <begin position="15"/>
        <end position="415"/>
    </location>
</feature>
<evidence type="ECO:0000256" key="5">
    <source>
        <dbReference type="SAM" id="Phobius"/>
    </source>
</evidence>
<organism evidence="7 8">
    <name type="scientific">Nocardioides eburneus</name>
    <dbReference type="NCBI Taxonomy" id="3231482"/>
    <lineage>
        <taxon>Bacteria</taxon>
        <taxon>Bacillati</taxon>
        <taxon>Actinomycetota</taxon>
        <taxon>Actinomycetes</taxon>
        <taxon>Propionibacteriales</taxon>
        <taxon>Nocardioidaceae</taxon>
        <taxon>Nocardioides</taxon>
    </lineage>
</organism>
<feature type="transmembrane region" description="Helical" evidence="5">
    <location>
        <begin position="169"/>
        <end position="189"/>
    </location>
</feature>
<evidence type="ECO:0000256" key="4">
    <source>
        <dbReference type="ARBA" id="ARBA00023136"/>
    </source>
</evidence>
<keyword evidence="4 5" id="KW-0472">Membrane</keyword>
<protein>
    <submittedName>
        <fullName evidence="7">Nitrate/nitrite transporter</fullName>
    </submittedName>
</protein>
<evidence type="ECO:0000259" key="6">
    <source>
        <dbReference type="PROSITE" id="PS50850"/>
    </source>
</evidence>
<accession>A0ABV3SW04</accession>
<evidence type="ECO:0000256" key="3">
    <source>
        <dbReference type="ARBA" id="ARBA00022989"/>
    </source>
</evidence>
<dbReference type="Gene3D" id="1.20.1250.20">
    <property type="entry name" value="MFS general substrate transporter like domains"/>
    <property type="match status" value="2"/>
</dbReference>
<comment type="caution">
    <text evidence="7">The sequence shown here is derived from an EMBL/GenBank/DDBJ whole genome shotgun (WGS) entry which is preliminary data.</text>
</comment>
<dbReference type="PANTHER" id="PTHR43184">
    <property type="entry name" value="MAJOR FACILITATOR SUPERFAMILY TRANSPORTER 16, ISOFORM B"/>
    <property type="match status" value="1"/>
</dbReference>
<feature type="transmembrane region" description="Helical" evidence="5">
    <location>
        <begin position="106"/>
        <end position="127"/>
    </location>
</feature>
<proteinExistence type="predicted"/>
<dbReference type="InterPro" id="IPR036259">
    <property type="entry name" value="MFS_trans_sf"/>
</dbReference>
<gene>
    <name evidence="7" type="ORF">AB3X52_05320</name>
</gene>
<dbReference type="Proteomes" id="UP001556631">
    <property type="component" value="Unassembled WGS sequence"/>
</dbReference>
<dbReference type="PROSITE" id="PS50850">
    <property type="entry name" value="MFS"/>
    <property type="match status" value="1"/>
</dbReference>
<dbReference type="CDD" id="cd06174">
    <property type="entry name" value="MFS"/>
    <property type="match status" value="1"/>
</dbReference>
<dbReference type="InterPro" id="IPR011701">
    <property type="entry name" value="MFS"/>
</dbReference>
<keyword evidence="2 5" id="KW-0812">Transmembrane</keyword>
<feature type="transmembrane region" description="Helical" evidence="5">
    <location>
        <begin position="388"/>
        <end position="408"/>
    </location>
</feature>
<dbReference type="PANTHER" id="PTHR43184:SF12">
    <property type="entry name" value="SUGAR PHOSPHATE EXCHANGER 3"/>
    <property type="match status" value="1"/>
</dbReference>
<feature type="transmembrane region" description="Helical" evidence="5">
    <location>
        <begin position="80"/>
        <end position="100"/>
    </location>
</feature>
<feature type="transmembrane region" description="Helical" evidence="5">
    <location>
        <begin position="314"/>
        <end position="335"/>
    </location>
</feature>
<feature type="transmembrane region" description="Helical" evidence="5">
    <location>
        <begin position="259"/>
        <end position="279"/>
    </location>
</feature>
<feature type="transmembrane region" description="Helical" evidence="5">
    <location>
        <begin position="139"/>
        <end position="163"/>
    </location>
</feature>
<evidence type="ECO:0000256" key="1">
    <source>
        <dbReference type="ARBA" id="ARBA00004651"/>
    </source>
</evidence>
<feature type="transmembrane region" description="Helical" evidence="5">
    <location>
        <begin position="12"/>
        <end position="31"/>
    </location>
</feature>
<feature type="transmembrane region" description="Helical" evidence="5">
    <location>
        <begin position="291"/>
        <end position="308"/>
    </location>
</feature>
<dbReference type="EMBL" id="JBFPJR010000007">
    <property type="protein sequence ID" value="MEX0427033.1"/>
    <property type="molecule type" value="Genomic_DNA"/>
</dbReference>
<feature type="transmembrane region" description="Helical" evidence="5">
    <location>
        <begin position="347"/>
        <end position="373"/>
    </location>
</feature>
<dbReference type="RefSeq" id="WP_367992030.1">
    <property type="nucleotide sequence ID" value="NZ_JBFPJR010000007.1"/>
</dbReference>
<dbReference type="SUPFAM" id="SSF103473">
    <property type="entry name" value="MFS general substrate transporter"/>
    <property type="match status" value="1"/>
</dbReference>
<evidence type="ECO:0000313" key="8">
    <source>
        <dbReference type="Proteomes" id="UP001556631"/>
    </source>
</evidence>
<keyword evidence="3 5" id="KW-1133">Transmembrane helix</keyword>
<reference evidence="7 8" key="1">
    <citation type="submission" date="2024-07" db="EMBL/GenBank/DDBJ databases">
        <authorList>
            <person name="Lee S."/>
            <person name="Kang M."/>
        </authorList>
    </citation>
    <scope>NUCLEOTIDE SEQUENCE [LARGE SCALE GENOMIC DNA]</scope>
    <source>
        <strain evidence="7 8">DS6</strain>
    </source>
</reference>
<keyword evidence="8" id="KW-1185">Reference proteome</keyword>
<feature type="transmembrane region" description="Helical" evidence="5">
    <location>
        <begin position="51"/>
        <end position="73"/>
    </location>
</feature>
<sequence length="436" mass="46511">MTEPDPAPTRRAWLVWGVGLSVYVLAVFHRSSLAVAGLAASDRFDISASQLATFAMLQLLVYAGMQIPVGLLVDRLGSRTVLTGGTIVLSLAQAGFALASSYPAALVARVFVGMGDAMTFICVLRLVSSWFPGRRVPLVSQLTGNIGQLGAVGAAVPMTWALGHLGWTTAYLTAAAIGPVLLVVLRFLLHDHPERKHVRGTALSRRALAASLRASWFQPGTRLGFWVHFTTPFSATMLALLWGYPFFVKGEGLSPTTAGSLLTLIVVANITGGPIMGWAAGRHPWHRSTTALSIVAAIVAMWTVVLAWPGQAPVWLLALLALVTGFGGPASMIGFDVGRTSNPATRLASASGIINQGGFVAALLVVLVVGWVLDWRTPGGATDYTPSAFRWAMSVQYVAWGVGALQIWRYRRRVRRGTGRDRVEQGSTMVDRPMAA</sequence>
<dbReference type="Pfam" id="PF07690">
    <property type="entry name" value="MFS_1"/>
    <property type="match status" value="1"/>
</dbReference>
<evidence type="ECO:0000313" key="7">
    <source>
        <dbReference type="EMBL" id="MEX0427033.1"/>
    </source>
</evidence>
<name>A0ABV3SW04_9ACTN</name>
<feature type="transmembrane region" description="Helical" evidence="5">
    <location>
        <begin position="223"/>
        <end position="247"/>
    </location>
</feature>
<dbReference type="InterPro" id="IPR020846">
    <property type="entry name" value="MFS_dom"/>
</dbReference>